<proteinExistence type="predicted"/>
<evidence type="ECO:0000313" key="1">
    <source>
        <dbReference type="EMBL" id="ATD10166.1"/>
    </source>
</evidence>
<evidence type="ECO:0000313" key="2">
    <source>
        <dbReference type="Proteomes" id="UP000016521"/>
    </source>
</evidence>
<protein>
    <recommendedName>
        <fullName evidence="3">Orphan protein</fullName>
    </recommendedName>
</protein>
<sequence length="239" mass="27558">MLVICVKIQQNPKHCIFIQFNFMGLTHFLNTHFYTTLELSSSLKIPEEQLLEWQQMSLFPNPSYSIQNQIKCSSYFGLYECEEYTDFYARGLLNWGQLLLKHKVDQSSSAFALFQQRYCEALAKCIEKGFYTEDPSFSDDLTEHVQQVWQQFLCGKYGVISQNGLVEEALYIDLGRAIIDDITEARTASSIAPEQRSQVHSAMKLLNKALAANTQAEQTESLRTRYIDQLISKYDLSIK</sequence>
<evidence type="ECO:0008006" key="3">
    <source>
        <dbReference type="Google" id="ProtNLM"/>
    </source>
</evidence>
<dbReference type="EMBL" id="CP011925">
    <property type="protein sequence ID" value="ATD10166.1"/>
    <property type="molecule type" value="Genomic_DNA"/>
</dbReference>
<dbReference type="Pfam" id="PF19531">
    <property type="entry name" value="DUF6058"/>
    <property type="match status" value="1"/>
</dbReference>
<accession>A0ABN5CSD8</accession>
<keyword evidence="2" id="KW-1185">Reference proteome</keyword>
<gene>
    <name evidence="1" type="ORF">PPIS_b1151</name>
</gene>
<organism evidence="1 2">
    <name type="scientific">Pseudoalteromonas piscicida</name>
    <dbReference type="NCBI Taxonomy" id="43662"/>
    <lineage>
        <taxon>Bacteria</taxon>
        <taxon>Pseudomonadati</taxon>
        <taxon>Pseudomonadota</taxon>
        <taxon>Gammaproteobacteria</taxon>
        <taxon>Alteromonadales</taxon>
        <taxon>Pseudoalteromonadaceae</taxon>
        <taxon>Pseudoalteromonas</taxon>
    </lineage>
</organism>
<dbReference type="Proteomes" id="UP000016521">
    <property type="component" value="Chromosome II"/>
</dbReference>
<name>A0ABN5CSD8_PSEO7</name>
<dbReference type="InterPro" id="IPR045694">
    <property type="entry name" value="DUF6058"/>
</dbReference>
<reference evidence="1 2" key="1">
    <citation type="submission" date="2015-06" db="EMBL/GenBank/DDBJ databases">
        <authorList>
            <person name="Xie B.-B."/>
            <person name="Rong J.-C."/>
            <person name="Qin Q.-L."/>
            <person name="Zhang Y.-Z."/>
        </authorList>
    </citation>
    <scope>NUCLEOTIDE SEQUENCE [LARGE SCALE GENOMIC DNA]</scope>
    <source>
        <strain evidence="1 2">JCM 20779</strain>
    </source>
</reference>